<sequence length="961" mass="101665">MSTSADILFNVPALQSLRREQLVQLCKSHSLKANGKNVDMINRLIQYASTLPLDAKPPQHENQSEATDVEMDDGAEAPDLTYTPLPRPSEVMERIEEVDERSGSSRGTLSSAHNLNTTASGEFGVTDTTCSKTNSVGHSLKAMASSLGLRQPAKSKKRPPLPTLNRDDLSLLSKPYSVIPPASPPQTDHFTFDPTLMAANLSVNPASPTFAPDTQPLPGHVLRPGVPAPANARMSLGLNPTPSTPTGPTTTLRLVSNPVDPAEGDHSTPRLKPFTTSFDLVMSSPCSETEPTGPRKSEAPTPPLAAPEDDDGVAMPGGFDSPTPVKTRVATFGMCAAQTDVSFMSATPEPFIFGSPLPKHRVSNAQFSEAAKSVLEEMNRRLAAEGVQSIDQTLLSGLKPGSHQAVQEDRVIKPLPRTSGQTITDKFNKIHEKQFSKMESIASRVRPVAEPERHAGKKRKSTAIEDSGAAPRRPSALRGQEKKTRVISNSRRNTPGAFGDDDERSSDDRIEDEKSGKRVRLSIAEDTNDPEAKARKEREREAIRRKLERSKARRRSSGLAGKSKAKPSRFGFFSAAKSMVSGLWNRSKAVPASTASSKLRKKVELKVLVTRPAPPAQPVKAPSLRVPSGSRGPVAKRSITKDAGQVASPRSTSSRVSRSPISQFPGAHSGSSTVSTTRSQGSSRTSPSSAGTRSPLVTRTSLHTRTTSTGAHASTSRRGSKDTNGAASSMGVRSSTHTASVSSIPTRTSRLSASSRLLAPTASSLAKTVTRASGSPLPADGAGNSKKPADATHHNSHALGSVTNTQLSNLPSVPITTPKSSATTKTVTVISKPAGSTITRQRTLNGRRPRISRGKVIAKLASKRAEGVRSGGVARVADGRPSAPGRRTRSSMGTKARESATGIDLRGRGSAGDSVAMSAKRRSKQSEYVRRKSRVGGTSLGAVGTGVSSGSIFGNTSMQVG</sequence>
<feature type="region of interest" description="Disordered" evidence="1">
    <location>
        <begin position="399"/>
        <end position="422"/>
    </location>
</feature>
<feature type="compositionally biased region" description="Polar residues" evidence="1">
    <location>
        <begin position="710"/>
        <end position="744"/>
    </location>
</feature>
<evidence type="ECO:0000313" key="3">
    <source>
        <dbReference type="Proteomes" id="UP000054144"/>
    </source>
</evidence>
<dbReference type="EMBL" id="KN881721">
    <property type="protein sequence ID" value="KIY49733.1"/>
    <property type="molecule type" value="Genomic_DNA"/>
</dbReference>
<feature type="compositionally biased region" description="Low complexity" evidence="1">
    <location>
        <begin position="669"/>
        <end position="709"/>
    </location>
</feature>
<feature type="compositionally biased region" description="Polar residues" evidence="1">
    <location>
        <begin position="281"/>
        <end position="290"/>
    </location>
</feature>
<dbReference type="AlphaFoldDB" id="A0A0D7AFY8"/>
<feature type="region of interest" description="Disordered" evidence="1">
    <location>
        <begin position="53"/>
        <end position="125"/>
    </location>
</feature>
<feature type="compositionally biased region" description="Low complexity" evidence="1">
    <location>
        <begin position="648"/>
        <end position="662"/>
    </location>
</feature>
<evidence type="ECO:0008006" key="4">
    <source>
        <dbReference type="Google" id="ProtNLM"/>
    </source>
</evidence>
<feature type="compositionally biased region" description="Basic and acidic residues" evidence="1">
    <location>
        <begin position="90"/>
        <end position="103"/>
    </location>
</feature>
<evidence type="ECO:0000256" key="1">
    <source>
        <dbReference type="SAM" id="MobiDB-lite"/>
    </source>
</evidence>
<feature type="region of interest" description="Disordered" evidence="1">
    <location>
        <begin position="869"/>
        <end position="961"/>
    </location>
</feature>
<feature type="compositionally biased region" description="Acidic residues" evidence="1">
    <location>
        <begin position="67"/>
        <end position="76"/>
    </location>
</feature>
<reference evidence="2 3" key="1">
    <citation type="journal article" date="2015" name="Fungal Genet. Biol.">
        <title>Evolution of novel wood decay mechanisms in Agaricales revealed by the genome sequences of Fistulina hepatica and Cylindrobasidium torrendii.</title>
        <authorList>
            <person name="Floudas D."/>
            <person name="Held B.W."/>
            <person name="Riley R."/>
            <person name="Nagy L.G."/>
            <person name="Koehler G."/>
            <person name="Ransdell A.S."/>
            <person name="Younus H."/>
            <person name="Chow J."/>
            <person name="Chiniquy J."/>
            <person name="Lipzen A."/>
            <person name="Tritt A."/>
            <person name="Sun H."/>
            <person name="Haridas S."/>
            <person name="LaButti K."/>
            <person name="Ohm R.A."/>
            <person name="Kues U."/>
            <person name="Blanchette R.A."/>
            <person name="Grigoriev I.V."/>
            <person name="Minto R.E."/>
            <person name="Hibbett D.S."/>
        </authorList>
    </citation>
    <scope>NUCLEOTIDE SEQUENCE [LARGE SCALE GENOMIC DNA]</scope>
    <source>
        <strain evidence="2 3">ATCC 64428</strain>
    </source>
</reference>
<evidence type="ECO:0000313" key="2">
    <source>
        <dbReference type="EMBL" id="KIY49733.1"/>
    </source>
</evidence>
<organism evidence="2 3">
    <name type="scientific">Fistulina hepatica ATCC 64428</name>
    <dbReference type="NCBI Taxonomy" id="1128425"/>
    <lineage>
        <taxon>Eukaryota</taxon>
        <taxon>Fungi</taxon>
        <taxon>Dikarya</taxon>
        <taxon>Basidiomycota</taxon>
        <taxon>Agaricomycotina</taxon>
        <taxon>Agaricomycetes</taxon>
        <taxon>Agaricomycetidae</taxon>
        <taxon>Agaricales</taxon>
        <taxon>Fistulinaceae</taxon>
        <taxon>Fistulina</taxon>
    </lineage>
</organism>
<feature type="region of interest" description="Disordered" evidence="1">
    <location>
        <begin position="145"/>
        <end position="168"/>
    </location>
</feature>
<feature type="compositionally biased region" description="Polar residues" evidence="1">
    <location>
        <begin position="801"/>
        <end position="819"/>
    </location>
</feature>
<feature type="compositionally biased region" description="Basic and acidic residues" evidence="1">
    <location>
        <begin position="530"/>
        <end position="545"/>
    </location>
</feature>
<feature type="region of interest" description="Disordered" evidence="1">
    <location>
        <begin position="281"/>
        <end position="309"/>
    </location>
</feature>
<feature type="compositionally biased region" description="Polar residues" evidence="1">
    <location>
        <begin position="946"/>
        <end position="961"/>
    </location>
</feature>
<feature type="compositionally biased region" description="Basic and acidic residues" evidence="1">
    <location>
        <begin position="506"/>
        <end position="516"/>
    </location>
</feature>
<feature type="compositionally biased region" description="Polar residues" evidence="1">
    <location>
        <begin position="104"/>
        <end position="125"/>
    </location>
</feature>
<gene>
    <name evidence="2" type="ORF">FISHEDRAFT_57993</name>
</gene>
<accession>A0A0D7AFY8</accession>
<dbReference type="OrthoDB" id="5964929at2759"/>
<keyword evidence="3" id="KW-1185">Reference proteome</keyword>
<proteinExistence type="predicted"/>
<feature type="region of interest" description="Disordered" evidence="1">
    <location>
        <begin position="438"/>
        <end position="570"/>
    </location>
</feature>
<feature type="compositionally biased region" description="Basic residues" evidence="1">
    <location>
        <begin position="546"/>
        <end position="556"/>
    </location>
</feature>
<feature type="region of interest" description="Disordered" evidence="1">
    <location>
        <begin position="609"/>
        <end position="819"/>
    </location>
</feature>
<name>A0A0D7AFY8_9AGAR</name>
<dbReference type="Proteomes" id="UP000054144">
    <property type="component" value="Unassembled WGS sequence"/>
</dbReference>
<feature type="compositionally biased region" description="Low complexity" evidence="1">
    <location>
        <begin position="745"/>
        <end position="766"/>
    </location>
</feature>
<protein>
    <recommendedName>
        <fullName evidence="4">SAP domain-containing protein</fullName>
    </recommendedName>
</protein>